<evidence type="ECO:0000313" key="1">
    <source>
        <dbReference type="EMBL" id="TEY76312.1"/>
    </source>
</evidence>
<dbReference type="Proteomes" id="UP000297299">
    <property type="component" value="Unassembled WGS sequence"/>
</dbReference>
<evidence type="ECO:0000313" key="2">
    <source>
        <dbReference type="Proteomes" id="UP000297299"/>
    </source>
</evidence>
<keyword evidence="2" id="KW-1185">Reference proteome</keyword>
<organism evidence="1 2">
    <name type="scientific">Botryotinia calthae</name>
    <dbReference type="NCBI Taxonomy" id="38488"/>
    <lineage>
        <taxon>Eukaryota</taxon>
        <taxon>Fungi</taxon>
        <taxon>Dikarya</taxon>
        <taxon>Ascomycota</taxon>
        <taxon>Pezizomycotina</taxon>
        <taxon>Leotiomycetes</taxon>
        <taxon>Helotiales</taxon>
        <taxon>Sclerotiniaceae</taxon>
        <taxon>Botryotinia</taxon>
    </lineage>
</organism>
<comment type="caution">
    <text evidence="1">The sequence shown here is derived from an EMBL/GenBank/DDBJ whole genome shotgun (WGS) entry which is preliminary data.</text>
</comment>
<dbReference type="AlphaFoldDB" id="A0A4Y8DCC8"/>
<sequence length="78" mass="8637">MTGMDGTSQPPVVCARYGFNFGYGTEAPRRKSITNQRGKFFALASASLFDGEEILPVYDAQTAQGVYKSQISEITYWD</sequence>
<name>A0A4Y8DCC8_9HELO</name>
<accession>A0A4Y8DCC8</accession>
<proteinExistence type="predicted"/>
<reference evidence="1 2" key="1">
    <citation type="submission" date="2017-11" db="EMBL/GenBank/DDBJ databases">
        <title>Comparative genomics of Botrytis spp.</title>
        <authorList>
            <person name="Valero-Jimenez C.A."/>
            <person name="Tapia P."/>
            <person name="Veloso J."/>
            <person name="Silva-Moreno E."/>
            <person name="Staats M."/>
            <person name="Valdes J.H."/>
            <person name="Van Kan J.A.L."/>
        </authorList>
    </citation>
    <scope>NUCLEOTIDE SEQUENCE [LARGE SCALE GENOMIC DNA]</scope>
    <source>
        <strain evidence="1 2">MUCL2830</strain>
    </source>
</reference>
<gene>
    <name evidence="1" type="ORF">BOTCAL_0060g00240</name>
</gene>
<protein>
    <submittedName>
        <fullName evidence="1">Uncharacterized protein</fullName>
    </submittedName>
</protein>
<dbReference type="EMBL" id="PHWZ01000060">
    <property type="protein sequence ID" value="TEY76312.1"/>
    <property type="molecule type" value="Genomic_DNA"/>
</dbReference>